<evidence type="ECO:0000256" key="4">
    <source>
        <dbReference type="ARBA" id="ARBA00023277"/>
    </source>
</evidence>
<dbReference type="PANTHER" id="PTHR43103:SF3">
    <property type="entry name" value="ADP-L-GLYCERO-D-MANNO-HEPTOSE-6-EPIMERASE"/>
    <property type="match status" value="1"/>
</dbReference>
<organism evidence="6 7">
    <name type="scientific">Candidatus Blochmannia vicinus</name>
    <name type="common">nom. nud.</name>
    <dbReference type="NCBI Taxonomy" id="251540"/>
    <lineage>
        <taxon>Bacteria</taxon>
        <taxon>Pseudomonadati</taxon>
        <taxon>Pseudomonadota</taxon>
        <taxon>Gammaproteobacteria</taxon>
        <taxon>Enterobacterales</taxon>
        <taxon>Enterobacteriaceae</taxon>
        <taxon>ant endosymbionts</taxon>
        <taxon>Candidatus Blochmanniella</taxon>
    </lineage>
</organism>
<keyword evidence="2" id="KW-0521">NADP</keyword>
<evidence type="ECO:0000256" key="3">
    <source>
        <dbReference type="ARBA" id="ARBA00023235"/>
    </source>
</evidence>
<dbReference type="PANTHER" id="PTHR43103">
    <property type="entry name" value="NUCLEOSIDE-DIPHOSPHATE-SUGAR EPIMERASE"/>
    <property type="match status" value="1"/>
</dbReference>
<evidence type="ECO:0000259" key="5">
    <source>
        <dbReference type="Pfam" id="PF01370"/>
    </source>
</evidence>
<comment type="pathway">
    <text evidence="1">Bacterial outer membrane biogenesis; LPS core biosynthesis.</text>
</comment>
<dbReference type="RefSeq" id="WP_250248602.1">
    <property type="nucleotide sequence ID" value="NZ_CP097753.1"/>
</dbReference>
<reference evidence="6" key="1">
    <citation type="submission" date="2022-05" db="EMBL/GenBank/DDBJ databases">
        <title>Impact of host demography and evolutionary history on endosymbiont molecular evolution: a test in carpenter ants (Genus Camponotus) and their Blochmannia endosymbionts.</title>
        <authorList>
            <person name="Manthey J.D."/>
            <person name="Giron J.C."/>
            <person name="Hruska J.P."/>
        </authorList>
    </citation>
    <scope>NUCLEOTIDE SEQUENCE</scope>
    <source>
        <strain evidence="6">C-039</strain>
    </source>
</reference>
<dbReference type="NCBIfam" id="TIGR02197">
    <property type="entry name" value="heptose_epim"/>
    <property type="match status" value="1"/>
</dbReference>
<protein>
    <submittedName>
        <fullName evidence="6">ADP-glyceromanno-heptose 6-epimerase</fullName>
        <ecNumber evidence="6">5.1.3.20</ecNumber>
    </submittedName>
</protein>
<dbReference type="InterPro" id="IPR036291">
    <property type="entry name" value="NAD(P)-bd_dom_sf"/>
</dbReference>
<dbReference type="InterPro" id="IPR001509">
    <property type="entry name" value="Epimerase_deHydtase"/>
</dbReference>
<dbReference type="Pfam" id="PF01370">
    <property type="entry name" value="Epimerase"/>
    <property type="match status" value="1"/>
</dbReference>
<evidence type="ECO:0000256" key="2">
    <source>
        <dbReference type="ARBA" id="ARBA00022857"/>
    </source>
</evidence>
<evidence type="ECO:0000313" key="6">
    <source>
        <dbReference type="EMBL" id="URJ28183.1"/>
    </source>
</evidence>
<dbReference type="EMBL" id="CP097753">
    <property type="protein sequence ID" value="URJ28183.1"/>
    <property type="molecule type" value="Genomic_DNA"/>
</dbReference>
<dbReference type="AlphaFoldDB" id="A0A9Q8TX24"/>
<accession>A0A9Q8TX24</accession>
<dbReference type="Gene3D" id="3.40.50.720">
    <property type="entry name" value="NAD(P)-binding Rossmann-like Domain"/>
    <property type="match status" value="1"/>
</dbReference>
<proteinExistence type="predicted"/>
<name>A0A9Q8TX24_9ENTR</name>
<dbReference type="SUPFAM" id="SSF51735">
    <property type="entry name" value="NAD(P)-binding Rossmann-fold domains"/>
    <property type="match status" value="1"/>
</dbReference>
<evidence type="ECO:0000256" key="1">
    <source>
        <dbReference type="ARBA" id="ARBA00004713"/>
    </source>
</evidence>
<keyword evidence="3 6" id="KW-0413">Isomerase</keyword>
<dbReference type="GO" id="GO:0005975">
    <property type="term" value="P:carbohydrate metabolic process"/>
    <property type="evidence" value="ECO:0007669"/>
    <property type="project" value="InterPro"/>
</dbReference>
<dbReference type="EC" id="5.1.3.20" evidence="6"/>
<dbReference type="GO" id="GO:0050661">
    <property type="term" value="F:NADP binding"/>
    <property type="evidence" value="ECO:0007669"/>
    <property type="project" value="InterPro"/>
</dbReference>
<feature type="domain" description="NAD-dependent epimerase/dehydratase" evidence="5">
    <location>
        <begin position="2"/>
        <end position="231"/>
    </location>
</feature>
<dbReference type="Proteomes" id="UP001056209">
    <property type="component" value="Chromosome"/>
</dbReference>
<evidence type="ECO:0000313" key="7">
    <source>
        <dbReference type="Proteomes" id="UP001056209"/>
    </source>
</evidence>
<dbReference type="InterPro" id="IPR011912">
    <property type="entry name" value="Heptose_epim"/>
</dbReference>
<dbReference type="GO" id="GO:0008712">
    <property type="term" value="F:ADP-glyceromanno-heptose 6-epimerase activity"/>
    <property type="evidence" value="ECO:0007669"/>
    <property type="project" value="UniProtKB-EC"/>
</dbReference>
<keyword evidence="4" id="KW-0119">Carbohydrate metabolism</keyword>
<gene>
    <name evidence="6" type="primary">rfaD</name>
    <name evidence="6" type="ORF">M9393_00120</name>
</gene>
<dbReference type="Gene3D" id="3.90.25.10">
    <property type="entry name" value="UDP-galactose 4-epimerase, domain 1"/>
    <property type="match status" value="1"/>
</dbReference>
<sequence length="321" mass="37144">MIIVTGGAGFIGCNIIKALNNISHKNILVVDNLKNGIKYKNLTNVYISDYMDKSRFIKNIVDSSIGSYIKNIDVVFHEGACSSTTEWDGKYMMENNYQYSKDLLLYCIKNNIPFIYASSASVYGRDTSILVNSQKYERPINMYSYSKFLFDQYVRAMLPKVTSQVCGLRYFNVYGPYEAHKGSMASIIFQLYRQIKSKKHPTLFVGSKELKRDFIHVEDIVDINLWVWSNNMSGIFDCGIGKTASFEIIANIVLSFFHKNIAIKYISMPNKIRDHYQVFTQANIYQLKEAGYNKKLIDINKGIYRYLKWLSYNDVDRCCMK</sequence>